<dbReference type="OrthoDB" id="5945798at2759"/>
<dbReference type="InParanoid" id="A0A0C3BL20"/>
<dbReference type="PROSITE" id="PS00062">
    <property type="entry name" value="ALDOKETO_REDUCTASE_2"/>
    <property type="match status" value="1"/>
</dbReference>
<evidence type="ECO:0000256" key="4">
    <source>
        <dbReference type="PIRSR" id="PIRSR000097-1"/>
    </source>
</evidence>
<reference evidence="8 9" key="1">
    <citation type="submission" date="2014-04" db="EMBL/GenBank/DDBJ databases">
        <authorList>
            <consortium name="DOE Joint Genome Institute"/>
            <person name="Kuo A."/>
            <person name="Tarkka M."/>
            <person name="Buscot F."/>
            <person name="Kohler A."/>
            <person name="Nagy L.G."/>
            <person name="Floudas D."/>
            <person name="Copeland A."/>
            <person name="Barry K.W."/>
            <person name="Cichocki N."/>
            <person name="Veneault-Fourrey C."/>
            <person name="LaButti K."/>
            <person name="Lindquist E.A."/>
            <person name="Lipzen A."/>
            <person name="Lundell T."/>
            <person name="Morin E."/>
            <person name="Murat C."/>
            <person name="Sun H."/>
            <person name="Tunlid A."/>
            <person name="Henrissat B."/>
            <person name="Grigoriev I.V."/>
            <person name="Hibbett D.S."/>
            <person name="Martin F."/>
            <person name="Nordberg H.P."/>
            <person name="Cantor M.N."/>
            <person name="Hua S.X."/>
        </authorList>
    </citation>
    <scope>NUCLEOTIDE SEQUENCE [LARGE SCALE GENOMIC DNA]</scope>
    <source>
        <strain evidence="8 9">F 1598</strain>
    </source>
</reference>
<dbReference type="InterPro" id="IPR020471">
    <property type="entry name" value="AKR"/>
</dbReference>
<sequence length="323" mass="36152">MTAPFPPFQLNNGISMPPVGLGCWMGTHGAALEVEDMVKNAIDAGYRKIDTAFGYGNEENVGKAIRECGIPREELFVTTKLTSTHHGCVKDAFEQSLSKLDIGYIDLYLIHWPQALTEDDEALPPDQSPTFVETYLEMEKLLSTGKVRSLGVSNFSIKNLDILLPKIKIIPVINQVELHPCLPQERLLAYCGEKGIRLEAYCPLGQYNSPLLKEETILSVAERNKRTPAQILLSWAVQRGTAVVPKSSNPKRIKDNITLVKLSNDDMIAVSSIHKKPGMHTSLDALVRHQYDWNRNTEKDGRVFGWTMEQLGWPLNKEGQVIE</sequence>
<dbReference type="EMBL" id="KN833019">
    <property type="protein sequence ID" value="KIM78032.1"/>
    <property type="molecule type" value="Genomic_DNA"/>
</dbReference>
<dbReference type="Proteomes" id="UP000054166">
    <property type="component" value="Unassembled WGS sequence"/>
</dbReference>
<dbReference type="HOGENOM" id="CLU_023205_0_0_1"/>
<evidence type="ECO:0000256" key="2">
    <source>
        <dbReference type="ARBA" id="ARBA00022857"/>
    </source>
</evidence>
<dbReference type="FunFam" id="3.20.20.100:FF:000002">
    <property type="entry name" value="2,5-diketo-D-gluconic acid reductase A"/>
    <property type="match status" value="1"/>
</dbReference>
<evidence type="ECO:0000313" key="8">
    <source>
        <dbReference type="EMBL" id="KIM78032.1"/>
    </source>
</evidence>
<accession>A0A0C3BL20</accession>
<keyword evidence="3" id="KW-0560">Oxidoreductase</keyword>
<gene>
    <name evidence="8" type="ORF">PILCRDRAFT_824747</name>
</gene>
<dbReference type="PANTHER" id="PTHR43827">
    <property type="entry name" value="2,5-DIKETO-D-GLUCONIC ACID REDUCTASE"/>
    <property type="match status" value="1"/>
</dbReference>
<feature type="active site" description="Proton donor" evidence="4">
    <location>
        <position position="55"/>
    </location>
</feature>
<feature type="domain" description="NADP-dependent oxidoreductase" evidence="7">
    <location>
        <begin position="19"/>
        <end position="273"/>
    </location>
</feature>
<proteinExistence type="inferred from homology"/>
<dbReference type="InterPro" id="IPR023210">
    <property type="entry name" value="NADP_OxRdtase_dom"/>
</dbReference>
<dbReference type="InterPro" id="IPR018170">
    <property type="entry name" value="Aldo/ket_reductase_CS"/>
</dbReference>
<feature type="binding site" evidence="5">
    <location>
        <position position="111"/>
    </location>
    <ligand>
        <name>substrate</name>
    </ligand>
</feature>
<dbReference type="Gene3D" id="3.20.20.100">
    <property type="entry name" value="NADP-dependent oxidoreductase domain"/>
    <property type="match status" value="1"/>
</dbReference>
<evidence type="ECO:0000313" key="9">
    <source>
        <dbReference type="Proteomes" id="UP000054166"/>
    </source>
</evidence>
<evidence type="ECO:0000256" key="3">
    <source>
        <dbReference type="ARBA" id="ARBA00023002"/>
    </source>
</evidence>
<dbReference type="InterPro" id="IPR036812">
    <property type="entry name" value="NAD(P)_OxRdtase_dom_sf"/>
</dbReference>
<name>A0A0C3BL20_PILCF</name>
<keyword evidence="9" id="KW-1185">Reference proteome</keyword>
<organism evidence="8 9">
    <name type="scientific">Piloderma croceum (strain F 1598)</name>
    <dbReference type="NCBI Taxonomy" id="765440"/>
    <lineage>
        <taxon>Eukaryota</taxon>
        <taxon>Fungi</taxon>
        <taxon>Dikarya</taxon>
        <taxon>Basidiomycota</taxon>
        <taxon>Agaricomycotina</taxon>
        <taxon>Agaricomycetes</taxon>
        <taxon>Agaricomycetidae</taxon>
        <taxon>Atheliales</taxon>
        <taxon>Atheliaceae</taxon>
        <taxon>Piloderma</taxon>
    </lineage>
</organism>
<dbReference type="STRING" id="765440.A0A0C3BL20"/>
<dbReference type="SUPFAM" id="SSF51430">
    <property type="entry name" value="NAD(P)-linked oxidoreductase"/>
    <property type="match status" value="1"/>
</dbReference>
<dbReference type="PRINTS" id="PR00069">
    <property type="entry name" value="ALDKETRDTASE"/>
</dbReference>
<evidence type="ECO:0000256" key="1">
    <source>
        <dbReference type="ARBA" id="ARBA00007905"/>
    </source>
</evidence>
<dbReference type="AlphaFoldDB" id="A0A0C3BL20"/>
<dbReference type="CDD" id="cd19071">
    <property type="entry name" value="AKR_AKR1-5-like"/>
    <property type="match status" value="1"/>
</dbReference>
<evidence type="ECO:0000256" key="6">
    <source>
        <dbReference type="PIRSR" id="PIRSR000097-3"/>
    </source>
</evidence>
<dbReference type="PIRSF" id="PIRSF000097">
    <property type="entry name" value="AKR"/>
    <property type="match status" value="1"/>
</dbReference>
<reference evidence="9" key="2">
    <citation type="submission" date="2015-01" db="EMBL/GenBank/DDBJ databases">
        <title>Evolutionary Origins and Diversification of the Mycorrhizal Mutualists.</title>
        <authorList>
            <consortium name="DOE Joint Genome Institute"/>
            <consortium name="Mycorrhizal Genomics Consortium"/>
            <person name="Kohler A."/>
            <person name="Kuo A."/>
            <person name="Nagy L.G."/>
            <person name="Floudas D."/>
            <person name="Copeland A."/>
            <person name="Barry K.W."/>
            <person name="Cichocki N."/>
            <person name="Veneault-Fourrey C."/>
            <person name="LaButti K."/>
            <person name="Lindquist E.A."/>
            <person name="Lipzen A."/>
            <person name="Lundell T."/>
            <person name="Morin E."/>
            <person name="Murat C."/>
            <person name="Riley R."/>
            <person name="Ohm R."/>
            <person name="Sun H."/>
            <person name="Tunlid A."/>
            <person name="Henrissat B."/>
            <person name="Grigoriev I.V."/>
            <person name="Hibbett D.S."/>
            <person name="Martin F."/>
        </authorList>
    </citation>
    <scope>NUCLEOTIDE SEQUENCE [LARGE SCALE GENOMIC DNA]</scope>
    <source>
        <strain evidence="9">F 1598</strain>
    </source>
</reference>
<evidence type="ECO:0000256" key="5">
    <source>
        <dbReference type="PIRSR" id="PIRSR000097-2"/>
    </source>
</evidence>
<protein>
    <recommendedName>
        <fullName evidence="7">NADP-dependent oxidoreductase domain-containing protein</fullName>
    </recommendedName>
</protein>
<dbReference type="PANTHER" id="PTHR43827:SF3">
    <property type="entry name" value="NADP-DEPENDENT OXIDOREDUCTASE DOMAIN-CONTAINING PROTEIN"/>
    <property type="match status" value="1"/>
</dbReference>
<keyword evidence="2" id="KW-0521">NADP</keyword>
<comment type="similarity">
    <text evidence="1">Belongs to the aldo/keto reductase family.</text>
</comment>
<dbReference type="Pfam" id="PF00248">
    <property type="entry name" value="Aldo_ket_red"/>
    <property type="match status" value="1"/>
</dbReference>
<dbReference type="GO" id="GO:0016616">
    <property type="term" value="F:oxidoreductase activity, acting on the CH-OH group of donors, NAD or NADP as acceptor"/>
    <property type="evidence" value="ECO:0007669"/>
    <property type="project" value="UniProtKB-ARBA"/>
</dbReference>
<evidence type="ECO:0000259" key="7">
    <source>
        <dbReference type="Pfam" id="PF00248"/>
    </source>
</evidence>
<feature type="site" description="Lowers pKa of active site Tyr" evidence="6">
    <location>
        <position position="80"/>
    </location>
</feature>